<accession>A0AAE1SAH6</accession>
<protein>
    <recommendedName>
        <fullName evidence="6">Late embryogenesis abundant protein LEA-2 subgroup domain-containing protein</fullName>
    </recommendedName>
</protein>
<comment type="caution">
    <text evidence="4">The sequence shown here is derived from an EMBL/GenBank/DDBJ whole genome shotgun (WGS) entry which is preliminary data.</text>
</comment>
<gene>
    <name evidence="4" type="ORF">RND71_016794</name>
</gene>
<keyword evidence="5" id="KW-1185">Reference proteome</keyword>
<evidence type="ECO:0000256" key="1">
    <source>
        <dbReference type="ARBA" id="ARBA00004370"/>
    </source>
</evidence>
<evidence type="ECO:0008006" key="6">
    <source>
        <dbReference type="Google" id="ProtNLM"/>
    </source>
</evidence>
<feature type="transmembrane region" description="Helical" evidence="3">
    <location>
        <begin position="42"/>
        <end position="65"/>
    </location>
</feature>
<evidence type="ECO:0000313" key="4">
    <source>
        <dbReference type="EMBL" id="KAK4365436.1"/>
    </source>
</evidence>
<dbReference type="GO" id="GO:0005886">
    <property type="term" value="C:plasma membrane"/>
    <property type="evidence" value="ECO:0007669"/>
    <property type="project" value="TreeGrafter"/>
</dbReference>
<reference evidence="4" key="1">
    <citation type="submission" date="2023-12" db="EMBL/GenBank/DDBJ databases">
        <title>Genome assembly of Anisodus tanguticus.</title>
        <authorList>
            <person name="Wang Y.-J."/>
        </authorList>
    </citation>
    <scope>NUCLEOTIDE SEQUENCE</scope>
    <source>
        <strain evidence="4">KB-2021</strain>
        <tissue evidence="4">Leaf</tissue>
    </source>
</reference>
<keyword evidence="3" id="KW-1133">Transmembrane helix</keyword>
<dbReference type="Proteomes" id="UP001291623">
    <property type="component" value="Unassembled WGS sequence"/>
</dbReference>
<keyword evidence="2 3" id="KW-0472">Membrane</keyword>
<dbReference type="PANTHER" id="PTHR31234">
    <property type="entry name" value="LATE EMBRYOGENESIS ABUNDANT (LEA) HYDROXYPROLINE-RICH GLYCOPROTEIN FAMILY"/>
    <property type="match status" value="1"/>
</dbReference>
<dbReference type="InterPro" id="IPR044839">
    <property type="entry name" value="NDR1-like"/>
</dbReference>
<evidence type="ECO:0000313" key="5">
    <source>
        <dbReference type="Proteomes" id="UP001291623"/>
    </source>
</evidence>
<comment type="subcellular location">
    <subcellularLocation>
        <location evidence="1">Membrane</location>
    </subcellularLocation>
</comment>
<sequence length="238" mass="26703">MAEDSHIIPLAPPTTYPKSDQRLNFSKPINFYNNKNQTSSKFFVYLLSTIVSLSIVMLIISMIFFRFKSPSFELDLINVQNLRFTNSTNSSSFSMTMGAEIIIDNDNFGRINFQESSMSIFLYDNVTIGFANINVGRVEGRKSKRIGISLQVRTNGLNHSNGNLSSDINSRMVELTSFGEFRGKVKAMKIMSSHKTSVMNCTMNLNLTSQAIQDLLCSTGSNEYSLFLKTLVLSKSCE</sequence>
<keyword evidence="3" id="KW-0812">Transmembrane</keyword>
<dbReference type="EMBL" id="JAVYJV010000008">
    <property type="protein sequence ID" value="KAK4365436.1"/>
    <property type="molecule type" value="Genomic_DNA"/>
</dbReference>
<dbReference type="GO" id="GO:0098542">
    <property type="term" value="P:defense response to other organism"/>
    <property type="evidence" value="ECO:0007669"/>
    <property type="project" value="InterPro"/>
</dbReference>
<organism evidence="4 5">
    <name type="scientific">Anisodus tanguticus</name>
    <dbReference type="NCBI Taxonomy" id="243964"/>
    <lineage>
        <taxon>Eukaryota</taxon>
        <taxon>Viridiplantae</taxon>
        <taxon>Streptophyta</taxon>
        <taxon>Embryophyta</taxon>
        <taxon>Tracheophyta</taxon>
        <taxon>Spermatophyta</taxon>
        <taxon>Magnoliopsida</taxon>
        <taxon>eudicotyledons</taxon>
        <taxon>Gunneridae</taxon>
        <taxon>Pentapetalae</taxon>
        <taxon>asterids</taxon>
        <taxon>lamiids</taxon>
        <taxon>Solanales</taxon>
        <taxon>Solanaceae</taxon>
        <taxon>Solanoideae</taxon>
        <taxon>Hyoscyameae</taxon>
        <taxon>Anisodus</taxon>
    </lineage>
</organism>
<dbReference type="AlphaFoldDB" id="A0AAE1SAH6"/>
<evidence type="ECO:0000256" key="3">
    <source>
        <dbReference type="SAM" id="Phobius"/>
    </source>
</evidence>
<proteinExistence type="predicted"/>
<name>A0AAE1SAH6_9SOLA</name>
<evidence type="ECO:0000256" key="2">
    <source>
        <dbReference type="ARBA" id="ARBA00023136"/>
    </source>
</evidence>
<dbReference type="PANTHER" id="PTHR31234:SF3">
    <property type="entry name" value="LATE EMBRYOGENESIS ABUNDANT (LEA) HYDROXYPROLINE-RICH GLYCOPROTEIN FAMILY"/>
    <property type="match status" value="1"/>
</dbReference>